<gene>
    <name evidence="4" type="ORF">BJ980_001753</name>
</gene>
<feature type="signal peptide" evidence="2">
    <location>
        <begin position="1"/>
        <end position="32"/>
    </location>
</feature>
<dbReference type="InterPro" id="IPR011089">
    <property type="entry name" value="GmrSD_C"/>
</dbReference>
<feature type="domain" description="Excalibur calcium-binding" evidence="3">
    <location>
        <begin position="319"/>
        <end position="355"/>
    </location>
</feature>
<evidence type="ECO:0000256" key="2">
    <source>
        <dbReference type="SAM" id="SignalP"/>
    </source>
</evidence>
<organism evidence="4 5">
    <name type="scientific">Nocardioides daedukensis</name>
    <dbReference type="NCBI Taxonomy" id="634462"/>
    <lineage>
        <taxon>Bacteria</taxon>
        <taxon>Bacillati</taxon>
        <taxon>Actinomycetota</taxon>
        <taxon>Actinomycetes</taxon>
        <taxon>Propionibacteriales</taxon>
        <taxon>Nocardioidaceae</taxon>
        <taxon>Nocardioides</taxon>
    </lineage>
</organism>
<feature type="chain" id="PRO_5039051032" description="Excalibur calcium-binding domain-containing protein" evidence="2">
    <location>
        <begin position="33"/>
        <end position="355"/>
    </location>
</feature>
<dbReference type="PANTHER" id="PTHR24094">
    <property type="entry name" value="SECRETED PROTEIN"/>
    <property type="match status" value="1"/>
</dbReference>
<dbReference type="Proteomes" id="UP000540656">
    <property type="component" value="Unassembled WGS sequence"/>
</dbReference>
<dbReference type="SMART" id="SM00894">
    <property type="entry name" value="Excalibur"/>
    <property type="match status" value="1"/>
</dbReference>
<feature type="compositionally biased region" description="Basic residues" evidence="1">
    <location>
        <begin position="296"/>
        <end position="308"/>
    </location>
</feature>
<evidence type="ECO:0000256" key="1">
    <source>
        <dbReference type="SAM" id="MobiDB-lite"/>
    </source>
</evidence>
<feature type="compositionally biased region" description="Basic and acidic residues" evidence="1">
    <location>
        <begin position="341"/>
        <end position="355"/>
    </location>
</feature>
<feature type="region of interest" description="Disordered" evidence="1">
    <location>
        <begin position="275"/>
        <end position="355"/>
    </location>
</feature>
<dbReference type="PANTHER" id="PTHR24094:SF15">
    <property type="entry name" value="AMP-DEPENDENT SYNTHETASE_LIGASE DOMAIN-CONTAINING PROTEIN-RELATED"/>
    <property type="match status" value="1"/>
</dbReference>
<accession>A0A7Y9UVT2</accession>
<dbReference type="InterPro" id="IPR008613">
    <property type="entry name" value="Excalibur_Ca-bd_domain"/>
</dbReference>
<feature type="compositionally biased region" description="Low complexity" evidence="1">
    <location>
        <begin position="36"/>
        <end position="79"/>
    </location>
</feature>
<dbReference type="RefSeq" id="WP_179501954.1">
    <property type="nucleotide sequence ID" value="NZ_JACCAA010000001.1"/>
</dbReference>
<proteinExistence type="predicted"/>
<sequence length="355" mass="37215">MGELRSRLRVDVSRRTTSLVVAALALSLAGCAEPLSTSDSPAAPGTPAASTEPATPTPEPSLTSTPTPTLAPTPSASPTVEPASEPARGTTLAVLAALVVKGRAAKTGFDRAQFGPAWLDADRNGCDTRNDILRRDLVEIVVKPNTNGCVVLSGTRADDYTGQAIAHLRGNSQVDIDHRVSLSNAWQTGAQQWSLAKRAAFANDPLNLSATAASANSSKSDGDAATWLPPNKAYRCDFVAAQVAVKTKYGLWATRAEKDAIARILASCPGHQLPADPTDAATEVDHDLKPVPASKPKPKPKPRAKPKPKTFAEVPREVHYENCTAAREAGGAPVRTGEPGYGRHLDRDGDGVGCE</sequence>
<keyword evidence="5" id="KW-1185">Reference proteome</keyword>
<dbReference type="PROSITE" id="PS51257">
    <property type="entry name" value="PROKAR_LIPOPROTEIN"/>
    <property type="match status" value="1"/>
</dbReference>
<dbReference type="Pfam" id="PF05901">
    <property type="entry name" value="Excalibur"/>
    <property type="match status" value="1"/>
</dbReference>
<evidence type="ECO:0000313" key="4">
    <source>
        <dbReference type="EMBL" id="NYG58830.1"/>
    </source>
</evidence>
<feature type="region of interest" description="Disordered" evidence="1">
    <location>
        <begin position="33"/>
        <end position="87"/>
    </location>
</feature>
<name>A0A7Y9UVT2_9ACTN</name>
<evidence type="ECO:0000259" key="3">
    <source>
        <dbReference type="SMART" id="SM00894"/>
    </source>
</evidence>
<evidence type="ECO:0000313" key="5">
    <source>
        <dbReference type="Proteomes" id="UP000540656"/>
    </source>
</evidence>
<reference evidence="4 5" key="1">
    <citation type="submission" date="2020-07" db="EMBL/GenBank/DDBJ databases">
        <title>Sequencing the genomes of 1000 actinobacteria strains.</title>
        <authorList>
            <person name="Klenk H.-P."/>
        </authorList>
    </citation>
    <scope>NUCLEOTIDE SEQUENCE [LARGE SCALE GENOMIC DNA]</scope>
    <source>
        <strain evidence="4 5">DSM 23819</strain>
    </source>
</reference>
<dbReference type="Pfam" id="PF07510">
    <property type="entry name" value="GmrSD_C"/>
    <property type="match status" value="1"/>
</dbReference>
<comment type="caution">
    <text evidence="4">The sequence shown here is derived from an EMBL/GenBank/DDBJ whole genome shotgun (WGS) entry which is preliminary data.</text>
</comment>
<dbReference type="EMBL" id="JACCAA010000001">
    <property type="protein sequence ID" value="NYG58830.1"/>
    <property type="molecule type" value="Genomic_DNA"/>
</dbReference>
<dbReference type="AlphaFoldDB" id="A0A7Y9UVT2"/>
<keyword evidence="2" id="KW-0732">Signal</keyword>
<protein>
    <recommendedName>
        <fullName evidence="3">Excalibur calcium-binding domain-containing protein</fullName>
    </recommendedName>
</protein>